<sequence length="374" mass="43703">MSLESINEPQILARNRTRFRFLDLPREVRDMVYDFSFQELPGRIRLQLKTNDSALRGDCIKYSLSYGDTPSATPFHDLETREKCMRHPRWVFLNHQVFLEAREQFYRRARCVSFTGRGNCRLRAQKEALTFFLLDRVRILDYTDHDYTIDIVLRPLPEDKIAIITSTSSIKSRFTDIFRYLDAYGSSMKFFRICVNPVIYEIDKDTFRRFTFLDETPLRYMEPIFDIVEISILQPRIRPIENAWIVCNAFERIQEELLDMALGLIRDPVSTPGESPGWTCKVKDRVFKIGSGSWAEFEWRLEVQKGCGGGDDDRIVNKKLPGFSEIFRDHRTVGWQLRTFERIWGNDNGLGVYRCEEGGRVQIAGSQVKKIGGS</sequence>
<accession>A0A6A5WX09</accession>
<organism evidence="1 2">
    <name type="scientific">Amniculicola lignicola CBS 123094</name>
    <dbReference type="NCBI Taxonomy" id="1392246"/>
    <lineage>
        <taxon>Eukaryota</taxon>
        <taxon>Fungi</taxon>
        <taxon>Dikarya</taxon>
        <taxon>Ascomycota</taxon>
        <taxon>Pezizomycotina</taxon>
        <taxon>Dothideomycetes</taxon>
        <taxon>Pleosporomycetidae</taxon>
        <taxon>Pleosporales</taxon>
        <taxon>Amniculicolaceae</taxon>
        <taxon>Amniculicola</taxon>
    </lineage>
</organism>
<keyword evidence="2" id="KW-1185">Reference proteome</keyword>
<dbReference type="AlphaFoldDB" id="A0A6A5WX09"/>
<proteinExistence type="predicted"/>
<gene>
    <name evidence="1" type="ORF">P154DRAFT_339358</name>
</gene>
<name>A0A6A5WX09_9PLEO</name>
<reference evidence="1" key="1">
    <citation type="journal article" date="2020" name="Stud. Mycol.">
        <title>101 Dothideomycetes genomes: a test case for predicting lifestyles and emergence of pathogens.</title>
        <authorList>
            <person name="Haridas S."/>
            <person name="Albert R."/>
            <person name="Binder M."/>
            <person name="Bloem J."/>
            <person name="Labutti K."/>
            <person name="Salamov A."/>
            <person name="Andreopoulos B."/>
            <person name="Baker S."/>
            <person name="Barry K."/>
            <person name="Bills G."/>
            <person name="Bluhm B."/>
            <person name="Cannon C."/>
            <person name="Castanera R."/>
            <person name="Culley D."/>
            <person name="Daum C."/>
            <person name="Ezra D."/>
            <person name="Gonzalez J."/>
            <person name="Henrissat B."/>
            <person name="Kuo A."/>
            <person name="Liang C."/>
            <person name="Lipzen A."/>
            <person name="Lutzoni F."/>
            <person name="Magnuson J."/>
            <person name="Mondo S."/>
            <person name="Nolan M."/>
            <person name="Ohm R."/>
            <person name="Pangilinan J."/>
            <person name="Park H.-J."/>
            <person name="Ramirez L."/>
            <person name="Alfaro M."/>
            <person name="Sun H."/>
            <person name="Tritt A."/>
            <person name="Yoshinaga Y."/>
            <person name="Zwiers L.-H."/>
            <person name="Turgeon B."/>
            <person name="Goodwin S."/>
            <person name="Spatafora J."/>
            <person name="Crous P."/>
            <person name="Grigoriev I."/>
        </authorList>
    </citation>
    <scope>NUCLEOTIDE SEQUENCE</scope>
    <source>
        <strain evidence="1">CBS 123094</strain>
    </source>
</reference>
<dbReference type="OrthoDB" id="3799620at2759"/>
<evidence type="ECO:0000313" key="2">
    <source>
        <dbReference type="Proteomes" id="UP000799779"/>
    </source>
</evidence>
<protein>
    <submittedName>
        <fullName evidence="1">Uncharacterized protein</fullName>
    </submittedName>
</protein>
<dbReference type="Proteomes" id="UP000799779">
    <property type="component" value="Unassembled WGS sequence"/>
</dbReference>
<evidence type="ECO:0000313" key="1">
    <source>
        <dbReference type="EMBL" id="KAF2005504.1"/>
    </source>
</evidence>
<dbReference type="EMBL" id="ML977563">
    <property type="protein sequence ID" value="KAF2005504.1"/>
    <property type="molecule type" value="Genomic_DNA"/>
</dbReference>